<dbReference type="AlphaFoldDB" id="A0A3Q3IQI4"/>
<evidence type="ECO:0000313" key="3">
    <source>
        <dbReference type="Proteomes" id="UP000261600"/>
    </source>
</evidence>
<protein>
    <submittedName>
        <fullName evidence="2">Uncharacterized protein</fullName>
    </submittedName>
</protein>
<feature type="region of interest" description="Disordered" evidence="1">
    <location>
        <begin position="62"/>
        <end position="99"/>
    </location>
</feature>
<accession>A0A3Q3IQI4</accession>
<proteinExistence type="predicted"/>
<keyword evidence="3" id="KW-1185">Reference proteome</keyword>
<name>A0A3Q3IQI4_MONAL</name>
<reference evidence="2" key="1">
    <citation type="submission" date="2025-08" db="UniProtKB">
        <authorList>
            <consortium name="Ensembl"/>
        </authorList>
    </citation>
    <scope>IDENTIFICATION</scope>
</reference>
<reference evidence="2" key="2">
    <citation type="submission" date="2025-09" db="UniProtKB">
        <authorList>
            <consortium name="Ensembl"/>
        </authorList>
    </citation>
    <scope>IDENTIFICATION</scope>
</reference>
<organism evidence="2 3">
    <name type="scientific">Monopterus albus</name>
    <name type="common">Swamp eel</name>
    <dbReference type="NCBI Taxonomy" id="43700"/>
    <lineage>
        <taxon>Eukaryota</taxon>
        <taxon>Metazoa</taxon>
        <taxon>Chordata</taxon>
        <taxon>Craniata</taxon>
        <taxon>Vertebrata</taxon>
        <taxon>Euteleostomi</taxon>
        <taxon>Actinopterygii</taxon>
        <taxon>Neopterygii</taxon>
        <taxon>Teleostei</taxon>
        <taxon>Neoteleostei</taxon>
        <taxon>Acanthomorphata</taxon>
        <taxon>Anabantaria</taxon>
        <taxon>Synbranchiformes</taxon>
        <taxon>Synbranchidae</taxon>
        <taxon>Monopterus</taxon>
    </lineage>
</organism>
<evidence type="ECO:0000313" key="2">
    <source>
        <dbReference type="Ensembl" id="ENSMALP00000006049.1"/>
    </source>
</evidence>
<sequence length="99" mass="10994">MRDKYFQNDHILWSFEIKINLSGSDGTQDGSVPTVTHEGESIQIWGCLCRIGTFQHANTPKHISKGVKDEKGFWPTPPHRSPLDLSGFGAVAEQRGVSD</sequence>
<evidence type="ECO:0000256" key="1">
    <source>
        <dbReference type="SAM" id="MobiDB-lite"/>
    </source>
</evidence>
<dbReference type="Proteomes" id="UP000261600">
    <property type="component" value="Unplaced"/>
</dbReference>
<dbReference type="Ensembl" id="ENSMALT00000006182.1">
    <property type="protein sequence ID" value="ENSMALP00000006049.1"/>
    <property type="gene ID" value="ENSMALG00000004331.1"/>
</dbReference>